<name>A0ABD1UXJ6_9LAMI</name>
<sequence>MRKEKRPYQEGARRVMGMREILERISKAGKLYLESQSTRSMFSRGGPNLYSSSWLVQSYQYGSRQNELDPTILDKLPPSSATTAASIHNYWTSIWKRATEGTDLSELIKMAEMNTAQSHVLNCEFYKVLAMKVDELCSMVVGVEDIDALRLENQTLLSKLEVF</sequence>
<accession>A0ABD1UXJ6</accession>
<dbReference type="EMBL" id="JBFOLJ010000006">
    <property type="protein sequence ID" value="KAL2529772.1"/>
    <property type="molecule type" value="Genomic_DNA"/>
</dbReference>
<organism evidence="1 2">
    <name type="scientific">Forsythia ovata</name>
    <dbReference type="NCBI Taxonomy" id="205694"/>
    <lineage>
        <taxon>Eukaryota</taxon>
        <taxon>Viridiplantae</taxon>
        <taxon>Streptophyta</taxon>
        <taxon>Embryophyta</taxon>
        <taxon>Tracheophyta</taxon>
        <taxon>Spermatophyta</taxon>
        <taxon>Magnoliopsida</taxon>
        <taxon>eudicotyledons</taxon>
        <taxon>Gunneridae</taxon>
        <taxon>Pentapetalae</taxon>
        <taxon>asterids</taxon>
        <taxon>lamiids</taxon>
        <taxon>Lamiales</taxon>
        <taxon>Oleaceae</taxon>
        <taxon>Forsythieae</taxon>
        <taxon>Forsythia</taxon>
    </lineage>
</organism>
<gene>
    <name evidence="1" type="ORF">Fot_22373</name>
</gene>
<comment type="caution">
    <text evidence="1">The sequence shown here is derived from an EMBL/GenBank/DDBJ whole genome shotgun (WGS) entry which is preliminary data.</text>
</comment>
<dbReference type="Proteomes" id="UP001604277">
    <property type="component" value="Unassembled WGS sequence"/>
</dbReference>
<dbReference type="AlphaFoldDB" id="A0ABD1UXJ6"/>
<proteinExistence type="predicted"/>
<evidence type="ECO:0000313" key="1">
    <source>
        <dbReference type="EMBL" id="KAL2529772.1"/>
    </source>
</evidence>
<keyword evidence="2" id="KW-1185">Reference proteome</keyword>
<evidence type="ECO:0000313" key="2">
    <source>
        <dbReference type="Proteomes" id="UP001604277"/>
    </source>
</evidence>
<reference evidence="2" key="1">
    <citation type="submission" date="2024-07" db="EMBL/GenBank/DDBJ databases">
        <title>Two chromosome-level genome assemblies of Korean endemic species Abeliophyllum distichum and Forsythia ovata (Oleaceae).</title>
        <authorList>
            <person name="Jang H."/>
        </authorList>
    </citation>
    <scope>NUCLEOTIDE SEQUENCE [LARGE SCALE GENOMIC DNA]</scope>
</reference>
<protein>
    <submittedName>
        <fullName evidence="1">Uncharacterized protein</fullName>
    </submittedName>
</protein>